<proteinExistence type="predicted"/>
<dbReference type="Proteomes" id="UP000322234">
    <property type="component" value="Unassembled WGS sequence"/>
</dbReference>
<protein>
    <submittedName>
        <fullName evidence="1">Uncharacterized protein</fullName>
    </submittedName>
</protein>
<comment type="caution">
    <text evidence="1">The sequence shown here is derived from an EMBL/GenBank/DDBJ whole genome shotgun (WGS) entry which is preliminary data.</text>
</comment>
<name>A0A6B0RGI8_9CETA</name>
<organism evidence="1 2">
    <name type="scientific">Bos mutus</name>
    <name type="common">wild yak</name>
    <dbReference type="NCBI Taxonomy" id="72004"/>
    <lineage>
        <taxon>Eukaryota</taxon>
        <taxon>Metazoa</taxon>
        <taxon>Chordata</taxon>
        <taxon>Craniata</taxon>
        <taxon>Vertebrata</taxon>
        <taxon>Euteleostomi</taxon>
        <taxon>Mammalia</taxon>
        <taxon>Eutheria</taxon>
        <taxon>Laurasiatheria</taxon>
        <taxon>Artiodactyla</taxon>
        <taxon>Ruminantia</taxon>
        <taxon>Pecora</taxon>
        <taxon>Bovidae</taxon>
        <taxon>Bovinae</taxon>
        <taxon>Bos</taxon>
    </lineage>
</organism>
<accession>A0A6B0RGI8</accession>
<evidence type="ECO:0000313" key="1">
    <source>
        <dbReference type="EMBL" id="MXQ89105.1"/>
    </source>
</evidence>
<reference evidence="1" key="1">
    <citation type="submission" date="2019-10" db="EMBL/GenBank/DDBJ databases">
        <title>The sequence and de novo assembly of the wild yak genome.</title>
        <authorList>
            <person name="Liu Y."/>
        </authorList>
    </citation>
    <scope>NUCLEOTIDE SEQUENCE [LARGE SCALE GENOMIC DNA]</scope>
    <source>
        <strain evidence="1">WY2019</strain>
    </source>
</reference>
<keyword evidence="2" id="KW-1185">Reference proteome</keyword>
<dbReference type="AlphaFoldDB" id="A0A6B0RGI8"/>
<sequence>MKCTRICFLAIWWAICSPVHDFAMLCLAPKTYTSTLTIVLYLTASESTLRAQFNILQVRSKSARLPHFAPHQTTYLRVSLNFDTYRRFYGTCGYSIAAQGHTVPLHVEQLYLPLELSEPIWTRHRPTVLSRWTVQPEVGPKKIYLSDDGLAAVRDSTTD</sequence>
<evidence type="ECO:0000313" key="2">
    <source>
        <dbReference type="Proteomes" id="UP000322234"/>
    </source>
</evidence>
<gene>
    <name evidence="1" type="ORF">E5288_WYG007861</name>
</gene>
<dbReference type="EMBL" id="VBQZ03000052">
    <property type="protein sequence ID" value="MXQ89105.1"/>
    <property type="molecule type" value="Genomic_DNA"/>
</dbReference>